<feature type="region of interest" description="Disordered" evidence="1">
    <location>
        <begin position="1"/>
        <end position="24"/>
    </location>
</feature>
<dbReference type="EMBL" id="BDIP01009881">
    <property type="protein sequence ID" value="GCA65130.1"/>
    <property type="molecule type" value="Genomic_DNA"/>
</dbReference>
<comment type="caution">
    <text evidence="2">The sequence shown here is derived from an EMBL/GenBank/DDBJ whole genome shotgun (WGS) entry which is preliminary data.</text>
</comment>
<dbReference type="Proteomes" id="UP000265618">
    <property type="component" value="Unassembled WGS sequence"/>
</dbReference>
<protein>
    <submittedName>
        <fullName evidence="2">Uncharacterized protein</fullName>
    </submittedName>
</protein>
<reference evidence="2 3" key="1">
    <citation type="journal article" date="2018" name="PLoS ONE">
        <title>The draft genome of Kipferlia bialata reveals reductive genome evolution in fornicate parasites.</title>
        <authorList>
            <person name="Tanifuji G."/>
            <person name="Takabayashi S."/>
            <person name="Kume K."/>
            <person name="Takagi M."/>
            <person name="Nakayama T."/>
            <person name="Kamikawa R."/>
            <person name="Inagaki Y."/>
            <person name="Hashimoto T."/>
        </authorList>
    </citation>
    <scope>NUCLEOTIDE SEQUENCE [LARGE SCALE GENOMIC DNA]</scope>
    <source>
        <strain evidence="2">NY0173</strain>
    </source>
</reference>
<proteinExistence type="predicted"/>
<evidence type="ECO:0000313" key="3">
    <source>
        <dbReference type="Proteomes" id="UP000265618"/>
    </source>
</evidence>
<sequence>MHQTNYTPRKRRGTPLVGPRRLGRTNEDGGAFSAVFVFCDTFSYLLLIGGNHQVPADHDVAHGGLPAKRVQDQ</sequence>
<organism evidence="2 3">
    <name type="scientific">Kipferlia bialata</name>
    <dbReference type="NCBI Taxonomy" id="797122"/>
    <lineage>
        <taxon>Eukaryota</taxon>
        <taxon>Metamonada</taxon>
        <taxon>Carpediemonas-like organisms</taxon>
        <taxon>Kipferlia</taxon>
    </lineage>
</organism>
<evidence type="ECO:0000256" key="1">
    <source>
        <dbReference type="SAM" id="MobiDB-lite"/>
    </source>
</evidence>
<name>A0A391NX67_9EUKA</name>
<feature type="non-terminal residue" evidence="2">
    <location>
        <position position="73"/>
    </location>
</feature>
<accession>A0A391NX67</accession>
<gene>
    <name evidence="2" type="ORF">KIPB_016327</name>
</gene>
<evidence type="ECO:0000313" key="2">
    <source>
        <dbReference type="EMBL" id="GCA65130.1"/>
    </source>
</evidence>
<keyword evidence="3" id="KW-1185">Reference proteome</keyword>
<dbReference type="AlphaFoldDB" id="A0A391NX67"/>